<sequence>MPEKVYIVMVDDQIEALYYNEANAREDIEERIEEGYAPEDVAIRTCYINDFNEEE</sequence>
<dbReference type="EMBL" id="BK016182">
    <property type="protein sequence ID" value="DAG00657.1"/>
    <property type="molecule type" value="Genomic_DNA"/>
</dbReference>
<accession>A0A8S5V1R7</accession>
<name>A0A8S5V1R7_9CAUD</name>
<organism evidence="1">
    <name type="scientific">Myoviridae sp. ctJ2i1</name>
    <dbReference type="NCBI Taxonomy" id="2825079"/>
    <lineage>
        <taxon>Viruses</taxon>
        <taxon>Duplodnaviria</taxon>
        <taxon>Heunggongvirae</taxon>
        <taxon>Uroviricota</taxon>
        <taxon>Caudoviricetes</taxon>
    </lineage>
</organism>
<proteinExistence type="predicted"/>
<reference evidence="1" key="1">
    <citation type="journal article" date="2021" name="Proc. Natl. Acad. Sci. U.S.A.">
        <title>A Catalog of Tens of Thousands of Viruses from Human Metagenomes Reveals Hidden Associations with Chronic Diseases.</title>
        <authorList>
            <person name="Tisza M.J."/>
            <person name="Buck C.B."/>
        </authorList>
    </citation>
    <scope>NUCLEOTIDE SEQUENCE</scope>
    <source>
        <strain evidence="1">CtJ2i1</strain>
    </source>
</reference>
<evidence type="ECO:0000313" key="1">
    <source>
        <dbReference type="EMBL" id="DAG00657.1"/>
    </source>
</evidence>
<protein>
    <submittedName>
        <fullName evidence="1">Uncharacterized protein</fullName>
    </submittedName>
</protein>